<feature type="compositionally biased region" description="Basic residues" evidence="1">
    <location>
        <begin position="30"/>
        <end position="43"/>
    </location>
</feature>
<proteinExistence type="predicted"/>
<keyword evidence="3" id="KW-1185">Reference proteome</keyword>
<accession>A0A6G1L799</accession>
<dbReference type="CDD" id="cd00043">
    <property type="entry name" value="CYCLIN_SF"/>
    <property type="match status" value="1"/>
</dbReference>
<dbReference type="EMBL" id="ML995840">
    <property type="protein sequence ID" value="KAF2768811.1"/>
    <property type="molecule type" value="Genomic_DNA"/>
</dbReference>
<organism evidence="2 3">
    <name type="scientific">Teratosphaeria nubilosa</name>
    <dbReference type="NCBI Taxonomy" id="161662"/>
    <lineage>
        <taxon>Eukaryota</taxon>
        <taxon>Fungi</taxon>
        <taxon>Dikarya</taxon>
        <taxon>Ascomycota</taxon>
        <taxon>Pezizomycotina</taxon>
        <taxon>Dothideomycetes</taxon>
        <taxon>Dothideomycetidae</taxon>
        <taxon>Mycosphaerellales</taxon>
        <taxon>Teratosphaeriaceae</taxon>
        <taxon>Teratosphaeria</taxon>
    </lineage>
</organism>
<dbReference type="AlphaFoldDB" id="A0A6G1L799"/>
<name>A0A6G1L799_9PEZI</name>
<reference evidence="2" key="1">
    <citation type="journal article" date="2020" name="Stud. Mycol.">
        <title>101 Dothideomycetes genomes: a test case for predicting lifestyles and emergence of pathogens.</title>
        <authorList>
            <person name="Haridas S."/>
            <person name="Albert R."/>
            <person name="Binder M."/>
            <person name="Bloem J."/>
            <person name="Labutti K."/>
            <person name="Salamov A."/>
            <person name="Andreopoulos B."/>
            <person name="Baker S."/>
            <person name="Barry K."/>
            <person name="Bills G."/>
            <person name="Bluhm B."/>
            <person name="Cannon C."/>
            <person name="Castanera R."/>
            <person name="Culley D."/>
            <person name="Daum C."/>
            <person name="Ezra D."/>
            <person name="Gonzalez J."/>
            <person name="Henrissat B."/>
            <person name="Kuo A."/>
            <person name="Liang C."/>
            <person name="Lipzen A."/>
            <person name="Lutzoni F."/>
            <person name="Magnuson J."/>
            <person name="Mondo S."/>
            <person name="Nolan M."/>
            <person name="Ohm R."/>
            <person name="Pangilinan J."/>
            <person name="Park H.-J."/>
            <person name="Ramirez L."/>
            <person name="Alfaro M."/>
            <person name="Sun H."/>
            <person name="Tritt A."/>
            <person name="Yoshinaga Y."/>
            <person name="Zwiers L.-H."/>
            <person name="Turgeon B."/>
            <person name="Goodwin S."/>
            <person name="Spatafora J."/>
            <person name="Crous P."/>
            <person name="Grigoriev I."/>
        </authorList>
    </citation>
    <scope>NUCLEOTIDE SEQUENCE</scope>
    <source>
        <strain evidence="2">CBS 116005</strain>
    </source>
</reference>
<dbReference type="Proteomes" id="UP000799436">
    <property type="component" value="Unassembled WGS sequence"/>
</dbReference>
<evidence type="ECO:0000313" key="3">
    <source>
        <dbReference type="Proteomes" id="UP000799436"/>
    </source>
</evidence>
<evidence type="ECO:0000256" key="1">
    <source>
        <dbReference type="SAM" id="MobiDB-lite"/>
    </source>
</evidence>
<feature type="region of interest" description="Disordered" evidence="1">
    <location>
        <begin position="143"/>
        <end position="177"/>
    </location>
</feature>
<protein>
    <submittedName>
        <fullName evidence="2">Uncharacterized protein</fullName>
    </submittedName>
</protein>
<sequence>MAPTTRYQLRLKGLEASGQGHALTAARSSGIRKNRSGKKKKTQGKGTKPQALEVNKGKLEPSSRAREIPYRVADDLWIPYRETPSVNILQLSRVFVGDADNSNARALCFELAHRVEELGLLKGYSSTAIAGAVVHFAASSLGKDTSIKPDKRRRNSGLRKEVKAEEPVDDDDGEMED</sequence>
<gene>
    <name evidence="2" type="ORF">EJ03DRAFT_351824</name>
</gene>
<feature type="region of interest" description="Disordered" evidence="1">
    <location>
        <begin position="18"/>
        <end position="50"/>
    </location>
</feature>
<evidence type="ECO:0000313" key="2">
    <source>
        <dbReference type="EMBL" id="KAF2768811.1"/>
    </source>
</evidence>
<feature type="compositionally biased region" description="Acidic residues" evidence="1">
    <location>
        <begin position="167"/>
        <end position="177"/>
    </location>
</feature>